<gene>
    <name evidence="2" type="ORF">F7725_008761</name>
</gene>
<feature type="region of interest" description="Disordered" evidence="1">
    <location>
        <begin position="94"/>
        <end position="261"/>
    </location>
</feature>
<dbReference type="EMBL" id="JAAKFY010000015">
    <property type="protein sequence ID" value="KAF3845598.1"/>
    <property type="molecule type" value="Genomic_DNA"/>
</dbReference>
<sequence>MRLSLASFTATYTTTPGSTTATGTRWKGNSPRRPSCLRPVQRSQRSSSREPLPKFRVHSVQPDQHDFVQDMEMMAGFLSTYLEALRLLRERGVQERGVEEGNRGERRGGGEPRREEWRSRGGEPRREQWRRGTEERGVERGTEEIRVEEGEPRSGGGKPRREEWRRGTEERGVKEGEPRRERNRGERSRGREPRREEWRSGGGNRGEGSGGGDERCRMKDSVLPVDREAASTETVHRNRITTQPGTTDGVLPLTPERTGCK</sequence>
<feature type="compositionally biased region" description="Gly residues" evidence="1">
    <location>
        <begin position="200"/>
        <end position="211"/>
    </location>
</feature>
<evidence type="ECO:0000256" key="1">
    <source>
        <dbReference type="SAM" id="MobiDB-lite"/>
    </source>
</evidence>
<feature type="compositionally biased region" description="Basic and acidic residues" evidence="1">
    <location>
        <begin position="159"/>
        <end position="199"/>
    </location>
</feature>
<feature type="compositionally biased region" description="Low complexity" evidence="1">
    <location>
        <begin position="9"/>
        <end position="24"/>
    </location>
</feature>
<dbReference type="AlphaFoldDB" id="A0A7J5YB88"/>
<feature type="compositionally biased region" description="Basic and acidic residues" evidence="1">
    <location>
        <begin position="94"/>
        <end position="152"/>
    </location>
</feature>
<accession>A0A7J5YB88</accession>
<proteinExistence type="predicted"/>
<evidence type="ECO:0000313" key="3">
    <source>
        <dbReference type="Proteomes" id="UP000518266"/>
    </source>
</evidence>
<name>A0A7J5YB88_DISMA</name>
<organism evidence="2 3">
    <name type="scientific">Dissostichus mawsoni</name>
    <name type="common">Antarctic cod</name>
    <dbReference type="NCBI Taxonomy" id="36200"/>
    <lineage>
        <taxon>Eukaryota</taxon>
        <taxon>Metazoa</taxon>
        <taxon>Chordata</taxon>
        <taxon>Craniata</taxon>
        <taxon>Vertebrata</taxon>
        <taxon>Euteleostomi</taxon>
        <taxon>Actinopterygii</taxon>
        <taxon>Neopterygii</taxon>
        <taxon>Teleostei</taxon>
        <taxon>Neoteleostei</taxon>
        <taxon>Acanthomorphata</taxon>
        <taxon>Eupercaria</taxon>
        <taxon>Perciformes</taxon>
        <taxon>Notothenioidei</taxon>
        <taxon>Nototheniidae</taxon>
        <taxon>Dissostichus</taxon>
    </lineage>
</organism>
<keyword evidence="3" id="KW-1185">Reference proteome</keyword>
<comment type="caution">
    <text evidence="2">The sequence shown here is derived from an EMBL/GenBank/DDBJ whole genome shotgun (WGS) entry which is preliminary data.</text>
</comment>
<reference evidence="2 3" key="1">
    <citation type="submission" date="2020-03" db="EMBL/GenBank/DDBJ databases">
        <title>Dissostichus mawsoni Genome sequencing and assembly.</title>
        <authorList>
            <person name="Park H."/>
        </authorList>
    </citation>
    <scope>NUCLEOTIDE SEQUENCE [LARGE SCALE GENOMIC DNA]</scope>
    <source>
        <strain evidence="2">DM0001</strain>
        <tissue evidence="2">Muscle</tissue>
    </source>
</reference>
<feature type="compositionally biased region" description="Basic and acidic residues" evidence="1">
    <location>
        <begin position="212"/>
        <end position="236"/>
    </location>
</feature>
<feature type="region of interest" description="Disordered" evidence="1">
    <location>
        <begin position="1"/>
        <end position="54"/>
    </location>
</feature>
<protein>
    <submittedName>
        <fullName evidence="2">Uncharacterized protein</fullName>
    </submittedName>
</protein>
<evidence type="ECO:0000313" key="2">
    <source>
        <dbReference type="EMBL" id="KAF3845598.1"/>
    </source>
</evidence>
<dbReference type="Proteomes" id="UP000518266">
    <property type="component" value="Unassembled WGS sequence"/>
</dbReference>